<dbReference type="RefSeq" id="WP_156561712.1">
    <property type="nucleotide sequence ID" value="NZ_CACRTV010000057.1"/>
</dbReference>
<dbReference type="AlphaFoldDB" id="A0A6N3F140"/>
<protein>
    <submittedName>
        <fullName evidence="1">Uncharacterized protein</fullName>
    </submittedName>
</protein>
<dbReference type="EMBL" id="CACRTV010000057">
    <property type="protein sequence ID" value="VYU45734.1"/>
    <property type="molecule type" value="Genomic_DNA"/>
</dbReference>
<accession>A0A6N3F140</accession>
<sequence length="129" mass="14974">MEIKKSTSFSKPLEDEWYSRVDNIAIKYDSIDSVSLFKEVVETYLKECSHDSNGDTTIIIRKGNTDACRIVCDYQVHASSVFRNRLLIRVKTDTSMGYIELTVDNENLWLHDSVVYMYIEDGNLIIQHK</sequence>
<evidence type="ECO:0000313" key="1">
    <source>
        <dbReference type="EMBL" id="VYU45734.1"/>
    </source>
</evidence>
<proteinExistence type="predicted"/>
<organism evidence="1">
    <name type="scientific">Clostridium paraputrificum</name>
    <dbReference type="NCBI Taxonomy" id="29363"/>
    <lineage>
        <taxon>Bacteria</taxon>
        <taxon>Bacillati</taxon>
        <taxon>Bacillota</taxon>
        <taxon>Clostridia</taxon>
        <taxon>Eubacteriales</taxon>
        <taxon>Clostridiaceae</taxon>
        <taxon>Clostridium</taxon>
    </lineage>
</organism>
<gene>
    <name evidence="1" type="ORF">CPLFYP93_02343</name>
</gene>
<reference evidence="1" key="1">
    <citation type="submission" date="2019-11" db="EMBL/GenBank/DDBJ databases">
        <authorList>
            <person name="Feng L."/>
        </authorList>
    </citation>
    <scope>NUCLEOTIDE SEQUENCE</scope>
    <source>
        <strain evidence="1">CParaputrificumLFYP93</strain>
    </source>
</reference>
<name>A0A6N3F140_9CLOT</name>